<feature type="transmembrane region" description="Helical" evidence="2">
    <location>
        <begin position="6"/>
        <end position="23"/>
    </location>
</feature>
<feature type="transmembrane region" description="Helical" evidence="2">
    <location>
        <begin position="30"/>
        <end position="54"/>
    </location>
</feature>
<evidence type="ECO:0000256" key="1">
    <source>
        <dbReference type="SAM" id="Coils"/>
    </source>
</evidence>
<evidence type="ECO:0000256" key="2">
    <source>
        <dbReference type="SAM" id="Phobius"/>
    </source>
</evidence>
<comment type="caution">
    <text evidence="3">The sequence shown here is derived from an EMBL/GenBank/DDBJ whole genome shotgun (WGS) entry which is preliminary data.</text>
</comment>
<proteinExistence type="predicted"/>
<gene>
    <name evidence="3" type="ORF">RN50_03235</name>
</gene>
<accession>A0A0F0KB73</accession>
<dbReference type="InterPro" id="IPR019277">
    <property type="entry name" value="DUF2304"/>
</dbReference>
<dbReference type="GeneID" id="94443942"/>
<dbReference type="Pfam" id="PF10066">
    <property type="entry name" value="DUF2304"/>
    <property type="match status" value="1"/>
</dbReference>
<dbReference type="Proteomes" id="UP000033572">
    <property type="component" value="Unassembled WGS sequence"/>
</dbReference>
<keyword evidence="2" id="KW-0812">Transmembrane</keyword>
<dbReference type="KEGG" id="mfol:DXT68_06035"/>
<feature type="coiled-coil region" evidence="1">
    <location>
        <begin position="86"/>
        <end position="120"/>
    </location>
</feature>
<dbReference type="EMBL" id="JYIU01000046">
    <property type="protein sequence ID" value="KJL18128.1"/>
    <property type="molecule type" value="Genomic_DNA"/>
</dbReference>
<keyword evidence="2" id="KW-0472">Membrane</keyword>
<keyword evidence="4" id="KW-1185">Reference proteome</keyword>
<protein>
    <recommendedName>
        <fullName evidence="5">DUF2304 domain-containing protein</fullName>
    </recommendedName>
</protein>
<name>A0A0F0KB73_9MICO</name>
<dbReference type="AlphaFoldDB" id="A0A0F0KB73"/>
<sequence>MIVAAGIGMAVIILVIVLWMLLARRLREKYAVMWILIAVCVLLLGLMPGLLIWATALLGVQVPANLLFSLAIVLLLAVALHLSWELSHTEDEMRRVAEEAALARTEIDALTRRIDDLETARHPGPSHGTDADAS</sequence>
<keyword evidence="1" id="KW-0175">Coiled coil</keyword>
<reference evidence="3 4" key="1">
    <citation type="submission" date="2015-02" db="EMBL/GenBank/DDBJ databases">
        <title>Draft genome sequences of ten Microbacterium spp. with emphasis on heavy metal contaminated environments.</title>
        <authorList>
            <person name="Corretto E."/>
        </authorList>
    </citation>
    <scope>NUCLEOTIDE SEQUENCE [LARGE SCALE GENOMIC DNA]</scope>
    <source>
        <strain evidence="3 4">DSM 12966</strain>
    </source>
</reference>
<evidence type="ECO:0008006" key="5">
    <source>
        <dbReference type="Google" id="ProtNLM"/>
    </source>
</evidence>
<feature type="transmembrane region" description="Helical" evidence="2">
    <location>
        <begin position="66"/>
        <end position="84"/>
    </location>
</feature>
<evidence type="ECO:0000313" key="4">
    <source>
        <dbReference type="Proteomes" id="UP000033572"/>
    </source>
</evidence>
<evidence type="ECO:0000313" key="3">
    <source>
        <dbReference type="EMBL" id="KJL18128.1"/>
    </source>
</evidence>
<organism evidence="3 4">
    <name type="scientific">Microbacterium foliorum</name>
    <dbReference type="NCBI Taxonomy" id="104336"/>
    <lineage>
        <taxon>Bacteria</taxon>
        <taxon>Bacillati</taxon>
        <taxon>Actinomycetota</taxon>
        <taxon>Actinomycetes</taxon>
        <taxon>Micrococcales</taxon>
        <taxon>Microbacteriaceae</taxon>
        <taxon>Microbacterium</taxon>
    </lineage>
</organism>
<dbReference type="RefSeq" id="WP_045255472.1">
    <property type="nucleotide sequence ID" value="NZ_CP031425.1"/>
</dbReference>
<dbReference type="PATRIC" id="fig|104336.4.peg.3276"/>
<keyword evidence="2" id="KW-1133">Transmembrane helix</keyword>